<organism evidence="2 3">
    <name type="scientific">Rhizopus oryzae</name>
    <name type="common">Mucormycosis agent</name>
    <name type="synonym">Rhizopus arrhizus var. delemar</name>
    <dbReference type="NCBI Taxonomy" id="64495"/>
    <lineage>
        <taxon>Eukaryota</taxon>
        <taxon>Fungi</taxon>
        <taxon>Fungi incertae sedis</taxon>
        <taxon>Mucoromycota</taxon>
        <taxon>Mucoromycotina</taxon>
        <taxon>Mucoromycetes</taxon>
        <taxon>Mucorales</taxon>
        <taxon>Mucorineae</taxon>
        <taxon>Rhizopodaceae</taxon>
        <taxon>Rhizopus</taxon>
    </lineage>
</organism>
<dbReference type="EMBL" id="JAANQT010000387">
    <property type="protein sequence ID" value="KAG1311447.1"/>
    <property type="molecule type" value="Genomic_DNA"/>
</dbReference>
<proteinExistence type="predicted"/>
<gene>
    <name evidence="2" type="ORF">G6F64_003794</name>
</gene>
<feature type="compositionally biased region" description="Basic and acidic residues" evidence="1">
    <location>
        <begin position="224"/>
        <end position="235"/>
    </location>
</feature>
<evidence type="ECO:0000313" key="2">
    <source>
        <dbReference type="EMBL" id="KAG1311447.1"/>
    </source>
</evidence>
<name>A0A9P7BUD9_RHIOR</name>
<feature type="region of interest" description="Disordered" evidence="1">
    <location>
        <begin position="218"/>
        <end position="239"/>
    </location>
</feature>
<reference evidence="2" key="1">
    <citation type="journal article" date="2020" name="Microb. Genom.">
        <title>Genetic diversity of clinical and environmental Mucorales isolates obtained from an investigation of mucormycosis cases among solid organ transplant recipients.</title>
        <authorList>
            <person name="Nguyen M.H."/>
            <person name="Kaul D."/>
            <person name="Muto C."/>
            <person name="Cheng S.J."/>
            <person name="Richter R.A."/>
            <person name="Bruno V.M."/>
            <person name="Liu G."/>
            <person name="Beyhan S."/>
            <person name="Sundermann A.J."/>
            <person name="Mounaud S."/>
            <person name="Pasculle A.W."/>
            <person name="Nierman W.C."/>
            <person name="Driscoll E."/>
            <person name="Cumbie R."/>
            <person name="Clancy C.J."/>
            <person name="Dupont C.L."/>
        </authorList>
    </citation>
    <scope>NUCLEOTIDE SEQUENCE</scope>
    <source>
        <strain evidence="2">GL11</strain>
    </source>
</reference>
<comment type="caution">
    <text evidence="2">The sequence shown here is derived from an EMBL/GenBank/DDBJ whole genome shotgun (WGS) entry which is preliminary data.</text>
</comment>
<accession>A0A9P7BUD9</accession>
<dbReference type="Proteomes" id="UP000716291">
    <property type="component" value="Unassembled WGS sequence"/>
</dbReference>
<protein>
    <submittedName>
        <fullName evidence="2">Uncharacterized protein</fullName>
    </submittedName>
</protein>
<dbReference type="OrthoDB" id="2280816at2759"/>
<evidence type="ECO:0000256" key="1">
    <source>
        <dbReference type="SAM" id="MobiDB-lite"/>
    </source>
</evidence>
<keyword evidence="3" id="KW-1185">Reference proteome</keyword>
<dbReference type="AlphaFoldDB" id="A0A9P7BUD9"/>
<sequence length="331" mass="38822">MKFPLIEREMEDDPFYLANKTFYTTCYKISRQNNPNFKKKPPYTFLENWLIHSLFSKSQQILLRFPIVQAKVMITDGDFIYTPHQMVDNNYYEEEEEDTFMMDDEGIIIMSAPDITQHYEEEEQVMMDENTWMGHSKYNNNSLHLHVVNPDLDDEDDDGHHKQRLKKKKSFYNQLQMVKEEEEEEDEEHKLNGLSMSPEIINWYRSADTKSVKSILNTTVQEESSSHPSDDLEKKLSRHSNGSYQSLADMMHTEEEAPSENHPIYSQQTTHIMKCRDATWIAVDIAQTYHQGSDNTVSDLVGCVLKIWKVFILGAGSMLDWKNRIKLQTAI</sequence>
<evidence type="ECO:0000313" key="3">
    <source>
        <dbReference type="Proteomes" id="UP000716291"/>
    </source>
</evidence>